<evidence type="ECO:0000313" key="3">
    <source>
        <dbReference type="EMBL" id="EIE22972.1"/>
    </source>
</evidence>
<protein>
    <submittedName>
        <fullName evidence="3">Uncharacterized protein</fullName>
    </submittedName>
</protein>
<evidence type="ECO:0000256" key="1">
    <source>
        <dbReference type="SAM" id="MobiDB-lite"/>
    </source>
</evidence>
<feature type="compositionally biased region" description="Low complexity" evidence="1">
    <location>
        <begin position="96"/>
        <end position="106"/>
    </location>
</feature>
<keyword evidence="2" id="KW-0472">Membrane</keyword>
<dbReference type="Proteomes" id="UP000007264">
    <property type="component" value="Unassembled WGS sequence"/>
</dbReference>
<dbReference type="GeneID" id="17040960"/>
<dbReference type="AlphaFoldDB" id="I0YX53"/>
<name>I0YX53_COCSC</name>
<feature type="region of interest" description="Disordered" evidence="1">
    <location>
        <begin position="96"/>
        <end position="121"/>
    </location>
</feature>
<organism evidence="3 4">
    <name type="scientific">Coccomyxa subellipsoidea (strain C-169)</name>
    <name type="common">Green microalga</name>
    <dbReference type="NCBI Taxonomy" id="574566"/>
    <lineage>
        <taxon>Eukaryota</taxon>
        <taxon>Viridiplantae</taxon>
        <taxon>Chlorophyta</taxon>
        <taxon>core chlorophytes</taxon>
        <taxon>Trebouxiophyceae</taxon>
        <taxon>Trebouxiophyceae incertae sedis</taxon>
        <taxon>Coccomyxaceae</taxon>
        <taxon>Coccomyxa</taxon>
        <taxon>Coccomyxa subellipsoidea</taxon>
    </lineage>
</organism>
<keyword evidence="2" id="KW-1133">Transmembrane helix</keyword>
<dbReference type="OrthoDB" id="538884at2759"/>
<evidence type="ECO:0000313" key="4">
    <source>
        <dbReference type="Proteomes" id="UP000007264"/>
    </source>
</evidence>
<gene>
    <name evidence="3" type="ORF">COCSUDRAFT_63365</name>
</gene>
<comment type="caution">
    <text evidence="3">The sequence shown here is derived from an EMBL/GenBank/DDBJ whole genome shotgun (WGS) entry which is preliminary data.</text>
</comment>
<sequence>MLARAAVEEQTQAAEQNQRVALGSVVIESTERFPEPQKDFWEGEQWEFVGKLAITFVPLLIAAGVGVGIFAAATYNEGVEGFVKPASESAPAEIVPAQPTAAAAQQGSTLEAPPVSADAES</sequence>
<dbReference type="EMBL" id="AGSI01000008">
    <property type="protein sequence ID" value="EIE22972.1"/>
    <property type="molecule type" value="Genomic_DNA"/>
</dbReference>
<keyword evidence="2" id="KW-0812">Transmembrane</keyword>
<proteinExistence type="predicted"/>
<keyword evidence="4" id="KW-1185">Reference proteome</keyword>
<accession>I0YX53</accession>
<evidence type="ECO:0000256" key="2">
    <source>
        <dbReference type="SAM" id="Phobius"/>
    </source>
</evidence>
<feature type="transmembrane region" description="Helical" evidence="2">
    <location>
        <begin position="52"/>
        <end position="75"/>
    </location>
</feature>
<dbReference type="RefSeq" id="XP_005647516.1">
    <property type="nucleotide sequence ID" value="XM_005647459.1"/>
</dbReference>
<dbReference type="KEGG" id="csl:COCSUDRAFT_63365"/>
<reference evidence="3 4" key="1">
    <citation type="journal article" date="2012" name="Genome Biol.">
        <title>The genome of the polar eukaryotic microalga coccomyxa subellipsoidea reveals traits of cold adaptation.</title>
        <authorList>
            <person name="Blanc G."/>
            <person name="Agarkova I."/>
            <person name="Grimwood J."/>
            <person name="Kuo A."/>
            <person name="Brueggeman A."/>
            <person name="Dunigan D."/>
            <person name="Gurnon J."/>
            <person name="Ladunga I."/>
            <person name="Lindquist E."/>
            <person name="Lucas S."/>
            <person name="Pangilinan J."/>
            <person name="Proschold T."/>
            <person name="Salamov A."/>
            <person name="Schmutz J."/>
            <person name="Weeks D."/>
            <person name="Yamada T."/>
            <person name="Claverie J.M."/>
            <person name="Grigoriev I."/>
            <person name="Van Etten J."/>
            <person name="Lomsadze A."/>
            <person name="Borodovsky M."/>
        </authorList>
    </citation>
    <scope>NUCLEOTIDE SEQUENCE [LARGE SCALE GENOMIC DNA]</scope>
    <source>
        <strain evidence="3 4">C-169</strain>
    </source>
</reference>